<evidence type="ECO:0000256" key="4">
    <source>
        <dbReference type="ARBA" id="ARBA00022454"/>
    </source>
</evidence>
<dbReference type="InterPro" id="IPR007125">
    <property type="entry name" value="H2A/H2B/H3"/>
</dbReference>
<evidence type="ECO:0000259" key="9">
    <source>
        <dbReference type="Pfam" id="PF00125"/>
    </source>
</evidence>
<dbReference type="AlphaFoldDB" id="A0A835PB45"/>
<evidence type="ECO:0000256" key="6">
    <source>
        <dbReference type="ARBA" id="ARBA00023242"/>
    </source>
</evidence>
<dbReference type="Gene3D" id="1.10.20.10">
    <property type="entry name" value="Histone, subunit A"/>
    <property type="match status" value="1"/>
</dbReference>
<dbReference type="GO" id="GO:0003677">
    <property type="term" value="F:DNA binding"/>
    <property type="evidence" value="ECO:0007669"/>
    <property type="project" value="UniProtKB-KW"/>
</dbReference>
<comment type="subcellular location">
    <subcellularLocation>
        <location evidence="2">Chromosome</location>
    </subcellularLocation>
    <subcellularLocation>
        <location evidence="1">Nucleus</location>
    </subcellularLocation>
</comment>
<comment type="similarity">
    <text evidence="3">Belongs to the histone H3 family.</text>
</comment>
<name>A0A835PB45_VANPL</name>
<dbReference type="GO" id="GO:0030527">
    <property type="term" value="F:structural constituent of chromatin"/>
    <property type="evidence" value="ECO:0007669"/>
    <property type="project" value="InterPro"/>
</dbReference>
<dbReference type="EMBL" id="JADCNM010000328">
    <property type="protein sequence ID" value="KAG0448263.1"/>
    <property type="molecule type" value="Genomic_DNA"/>
</dbReference>
<proteinExistence type="inferred from homology"/>
<evidence type="ECO:0000313" key="13">
    <source>
        <dbReference type="Proteomes" id="UP000639772"/>
    </source>
</evidence>
<dbReference type="Proteomes" id="UP000639772">
    <property type="component" value="Unassembled WGS sequence"/>
</dbReference>
<reference evidence="12 13" key="1">
    <citation type="journal article" date="2020" name="Nat. Food">
        <title>A phased Vanilla planifolia genome enables genetic improvement of flavour and production.</title>
        <authorList>
            <person name="Hasing T."/>
            <person name="Tang H."/>
            <person name="Brym M."/>
            <person name="Khazi F."/>
            <person name="Huang T."/>
            <person name="Chambers A.H."/>
        </authorList>
    </citation>
    <scope>NUCLEOTIDE SEQUENCE [LARGE SCALE GENOMIC DNA]</scope>
    <source>
        <tissue evidence="10">Leaf</tissue>
    </source>
</reference>
<evidence type="ECO:0000256" key="8">
    <source>
        <dbReference type="SAM" id="MobiDB-lite"/>
    </source>
</evidence>
<keyword evidence="12" id="KW-1185">Reference proteome</keyword>
<keyword evidence="4" id="KW-0158">Chromosome</keyword>
<feature type="domain" description="Core Histone H2A/H2B/H3" evidence="9">
    <location>
        <begin position="81"/>
        <end position="169"/>
    </location>
</feature>
<sequence length="175" mass="19811">MARSKHFSNTGPRPRRRLRFNEDRQLNRKPNTDVGDDSSAPGTNRGGEEDNVAAAGAGESSGVDAQPTVELIQRKKHRFRPGTVALREIRKLQLTWKLLIPAAAFIRIVKDITFFYSKDVNRWSAEALVAIQEAAESFLVELFENANLCAIHAKRVTLMQKDIRLARRIGGRHHW</sequence>
<dbReference type="PRINTS" id="PR00622">
    <property type="entry name" value="HISTONEH3"/>
</dbReference>
<evidence type="ECO:0000313" key="12">
    <source>
        <dbReference type="Proteomes" id="UP000636800"/>
    </source>
</evidence>
<evidence type="ECO:0000256" key="2">
    <source>
        <dbReference type="ARBA" id="ARBA00004286"/>
    </source>
</evidence>
<dbReference type="GO" id="GO:0005634">
    <property type="term" value="C:nucleus"/>
    <property type="evidence" value="ECO:0007669"/>
    <property type="project" value="UniProtKB-SubCell"/>
</dbReference>
<dbReference type="Proteomes" id="UP000636800">
    <property type="component" value="Unassembled WGS sequence"/>
</dbReference>
<accession>A0A835PB45</accession>
<dbReference type="Pfam" id="PF00125">
    <property type="entry name" value="Histone"/>
    <property type="match status" value="1"/>
</dbReference>
<dbReference type="GO" id="GO:0000786">
    <property type="term" value="C:nucleosome"/>
    <property type="evidence" value="ECO:0007669"/>
    <property type="project" value="UniProtKB-KW"/>
</dbReference>
<keyword evidence="7" id="KW-0544">Nucleosome core</keyword>
<keyword evidence="6" id="KW-0539">Nucleus</keyword>
<evidence type="ECO:0000256" key="3">
    <source>
        <dbReference type="ARBA" id="ARBA00010343"/>
    </source>
</evidence>
<evidence type="ECO:0000313" key="10">
    <source>
        <dbReference type="EMBL" id="KAG0448263.1"/>
    </source>
</evidence>
<dbReference type="EMBL" id="JADCNL010000327">
    <property type="protein sequence ID" value="KAG0448408.1"/>
    <property type="molecule type" value="Genomic_DNA"/>
</dbReference>
<dbReference type="OrthoDB" id="842664at2759"/>
<evidence type="ECO:0000313" key="11">
    <source>
        <dbReference type="EMBL" id="KAG0448408.1"/>
    </source>
</evidence>
<protein>
    <recommendedName>
        <fullName evidence="9">Core Histone H2A/H2B/H3 domain-containing protein</fullName>
    </recommendedName>
</protein>
<evidence type="ECO:0000256" key="1">
    <source>
        <dbReference type="ARBA" id="ARBA00004123"/>
    </source>
</evidence>
<dbReference type="InterPro" id="IPR000164">
    <property type="entry name" value="Histone_H3/CENP-A"/>
</dbReference>
<feature type="region of interest" description="Disordered" evidence="8">
    <location>
        <begin position="1"/>
        <end position="66"/>
    </location>
</feature>
<evidence type="ECO:0000256" key="5">
    <source>
        <dbReference type="ARBA" id="ARBA00023125"/>
    </source>
</evidence>
<dbReference type="InterPro" id="IPR009072">
    <property type="entry name" value="Histone-fold"/>
</dbReference>
<dbReference type="GO" id="GO:0046982">
    <property type="term" value="F:protein heterodimerization activity"/>
    <property type="evidence" value="ECO:0007669"/>
    <property type="project" value="InterPro"/>
</dbReference>
<dbReference type="FunFam" id="1.10.20.10:FF:000085">
    <property type="entry name" value="Histone H3.2"/>
    <property type="match status" value="1"/>
</dbReference>
<dbReference type="SUPFAM" id="SSF47113">
    <property type="entry name" value="Histone-fold"/>
    <property type="match status" value="1"/>
</dbReference>
<dbReference type="PANTHER" id="PTHR11426">
    <property type="entry name" value="HISTONE H3"/>
    <property type="match status" value="1"/>
</dbReference>
<comment type="caution">
    <text evidence="10">The sequence shown here is derived from an EMBL/GenBank/DDBJ whole genome shotgun (WGS) entry which is preliminary data.</text>
</comment>
<dbReference type="CDD" id="cd22911">
    <property type="entry name" value="HFD_H3"/>
    <property type="match status" value="1"/>
</dbReference>
<evidence type="ECO:0000256" key="7">
    <source>
        <dbReference type="ARBA" id="ARBA00023269"/>
    </source>
</evidence>
<dbReference type="SMART" id="SM00428">
    <property type="entry name" value="H3"/>
    <property type="match status" value="1"/>
</dbReference>
<keyword evidence="5" id="KW-0238">DNA-binding</keyword>
<gene>
    <name evidence="11" type="ORF">HPP92_027851</name>
    <name evidence="10" type="ORF">HPP92_027900</name>
</gene>
<organism evidence="10 13">
    <name type="scientific">Vanilla planifolia</name>
    <name type="common">Vanilla</name>
    <dbReference type="NCBI Taxonomy" id="51239"/>
    <lineage>
        <taxon>Eukaryota</taxon>
        <taxon>Viridiplantae</taxon>
        <taxon>Streptophyta</taxon>
        <taxon>Embryophyta</taxon>
        <taxon>Tracheophyta</taxon>
        <taxon>Spermatophyta</taxon>
        <taxon>Magnoliopsida</taxon>
        <taxon>Liliopsida</taxon>
        <taxon>Asparagales</taxon>
        <taxon>Orchidaceae</taxon>
        <taxon>Vanilloideae</taxon>
        <taxon>Vanilleae</taxon>
        <taxon>Vanilla</taxon>
    </lineage>
</organism>